<dbReference type="EMBL" id="CAJNNV010001835">
    <property type="protein sequence ID" value="CAE8585919.1"/>
    <property type="molecule type" value="Genomic_DNA"/>
</dbReference>
<gene>
    <name evidence="1" type="ORF">PGLA1383_LOCUS4819</name>
</gene>
<proteinExistence type="predicted"/>
<sequence>MLLGCLRLPVMKMYSQVKVAMAKAAQLHEPGPRRLSSGQRVDDGFLVENALIPFFIRIGSATADQLPANAQKHAIGIRGTCGGSEELSDLPTFGYLKCRVIFTLTLAVYKKDGETLYLLNNACDEFQIDTVASKTECTGLAVKKNGVWVFGGKEDPNVKVRTAAPGETYAVVKVDIEAILRGEAAKIEKEGGTATFRGTLEDDEELIGDRLMKMAGVKIKDGM</sequence>
<dbReference type="AlphaFoldDB" id="A0A813DK03"/>
<comment type="caution">
    <text evidence="1">The sequence shown here is derived from an EMBL/GenBank/DDBJ whole genome shotgun (WGS) entry which is preliminary data.</text>
</comment>
<protein>
    <submittedName>
        <fullName evidence="1">Uncharacterized protein</fullName>
    </submittedName>
</protein>
<dbReference type="Proteomes" id="UP000654075">
    <property type="component" value="Unassembled WGS sequence"/>
</dbReference>
<organism evidence="1 2">
    <name type="scientific">Polarella glacialis</name>
    <name type="common">Dinoflagellate</name>
    <dbReference type="NCBI Taxonomy" id="89957"/>
    <lineage>
        <taxon>Eukaryota</taxon>
        <taxon>Sar</taxon>
        <taxon>Alveolata</taxon>
        <taxon>Dinophyceae</taxon>
        <taxon>Suessiales</taxon>
        <taxon>Suessiaceae</taxon>
        <taxon>Polarella</taxon>
    </lineage>
</organism>
<accession>A0A813DK03</accession>
<evidence type="ECO:0000313" key="2">
    <source>
        <dbReference type="Proteomes" id="UP000654075"/>
    </source>
</evidence>
<name>A0A813DK03_POLGL</name>
<evidence type="ECO:0000313" key="1">
    <source>
        <dbReference type="EMBL" id="CAE8585919.1"/>
    </source>
</evidence>
<keyword evidence="2" id="KW-1185">Reference proteome</keyword>
<reference evidence="1" key="1">
    <citation type="submission" date="2021-02" db="EMBL/GenBank/DDBJ databases">
        <authorList>
            <person name="Dougan E. K."/>
            <person name="Rhodes N."/>
            <person name="Thang M."/>
            <person name="Chan C."/>
        </authorList>
    </citation>
    <scope>NUCLEOTIDE SEQUENCE</scope>
</reference>